<dbReference type="Gene3D" id="3.30.300.20">
    <property type="match status" value="1"/>
</dbReference>
<comment type="caution">
    <text evidence="2">The sequence shown here is derived from an EMBL/GenBank/DDBJ whole genome shotgun (WGS) entry which is preliminary data.</text>
</comment>
<reference evidence="2 3" key="1">
    <citation type="submission" date="2019-01" db="EMBL/GenBank/DDBJ databases">
        <title>Draft genome sequences of the type strains of six Macrococcus species.</title>
        <authorList>
            <person name="Mazhar S."/>
            <person name="Altermann E."/>
            <person name="Hill C."/>
            <person name="Mcauliffe O."/>
        </authorList>
    </citation>
    <scope>NUCLEOTIDE SEQUENCE [LARGE SCALE GENOMIC DNA]</scope>
    <source>
        <strain evidence="2 3">CCM4815</strain>
    </source>
</reference>
<dbReference type="RefSeq" id="WP_133443790.1">
    <property type="nucleotide sequence ID" value="NZ_SCWB01000009.1"/>
</dbReference>
<sequence length="147" mass="16175">MKHTFTGHAQFTGGYAANGNLTTQNMDTKISIPVSMGGPEVGTNPDELLLGAATTCFIITLSVMFKRNNMSLEYLNVQSKAIVDVTDGVFTYESIHYDVTVDTKEPIDKRNLITRFVHKSEANCMITRALAGNVDVVIDHITINHIK</sequence>
<dbReference type="InterPro" id="IPR036102">
    <property type="entry name" value="OsmC/Ohrsf"/>
</dbReference>
<dbReference type="PANTHER" id="PTHR42830:SF2">
    <property type="entry name" value="OSMC_OHR FAMILY PROTEIN"/>
    <property type="match status" value="1"/>
</dbReference>
<dbReference type="EMBL" id="SCWB01000009">
    <property type="protein sequence ID" value="TDM10588.1"/>
    <property type="molecule type" value="Genomic_DNA"/>
</dbReference>
<evidence type="ECO:0000256" key="1">
    <source>
        <dbReference type="SAM" id="Phobius"/>
    </source>
</evidence>
<name>A0A4R6BU65_9STAP</name>
<evidence type="ECO:0000313" key="2">
    <source>
        <dbReference type="EMBL" id="TDM10588.1"/>
    </source>
</evidence>
<keyword evidence="1" id="KW-1133">Transmembrane helix</keyword>
<dbReference type="Pfam" id="PF02566">
    <property type="entry name" value="OsmC"/>
    <property type="match status" value="1"/>
</dbReference>
<evidence type="ECO:0000313" key="3">
    <source>
        <dbReference type="Proteomes" id="UP000294802"/>
    </source>
</evidence>
<dbReference type="PANTHER" id="PTHR42830">
    <property type="entry name" value="OSMOTICALLY INDUCIBLE FAMILY PROTEIN"/>
    <property type="match status" value="1"/>
</dbReference>
<gene>
    <name evidence="2" type="ORF">ERX29_05960</name>
</gene>
<dbReference type="InterPro" id="IPR015946">
    <property type="entry name" value="KH_dom-like_a/b"/>
</dbReference>
<protein>
    <recommendedName>
        <fullName evidence="4">SACOL1771 family peroxiredoxin</fullName>
    </recommendedName>
</protein>
<proteinExistence type="predicted"/>
<keyword evidence="1" id="KW-0812">Transmembrane</keyword>
<feature type="transmembrane region" description="Helical" evidence="1">
    <location>
        <begin position="48"/>
        <end position="65"/>
    </location>
</feature>
<evidence type="ECO:0008006" key="4">
    <source>
        <dbReference type="Google" id="ProtNLM"/>
    </source>
</evidence>
<dbReference type="SUPFAM" id="SSF82784">
    <property type="entry name" value="OsmC-like"/>
    <property type="match status" value="1"/>
</dbReference>
<dbReference type="InterPro" id="IPR003718">
    <property type="entry name" value="OsmC/Ohr_fam"/>
</dbReference>
<dbReference type="AlphaFoldDB" id="A0A4R6BU65"/>
<accession>A0A4R6BU65</accession>
<dbReference type="InterPro" id="IPR052707">
    <property type="entry name" value="OsmC_Ohr_Peroxiredoxin"/>
</dbReference>
<keyword evidence="3" id="KW-1185">Reference proteome</keyword>
<dbReference type="OrthoDB" id="2242871at2"/>
<keyword evidence="1" id="KW-0472">Membrane</keyword>
<dbReference type="Proteomes" id="UP000294802">
    <property type="component" value="Unassembled WGS sequence"/>
</dbReference>
<organism evidence="2 3">
    <name type="scientific">Macrococcus lamae</name>
    <dbReference type="NCBI Taxonomy" id="198484"/>
    <lineage>
        <taxon>Bacteria</taxon>
        <taxon>Bacillati</taxon>
        <taxon>Bacillota</taxon>
        <taxon>Bacilli</taxon>
        <taxon>Bacillales</taxon>
        <taxon>Staphylococcaceae</taxon>
        <taxon>Macrococcus</taxon>
    </lineage>
</organism>